<sequence>MSVLSRVLRSGEGKKIKALEALVPDINALESEFTALSDEQLKGRTGEFRQRLENGEELDDLLVEAFAVVREAAQRVLGQRHYDV</sequence>
<keyword evidence="1" id="KW-0813">Transport</keyword>
<dbReference type="Gene3D" id="3.40.50.300">
    <property type="entry name" value="P-loop containing nucleotide triphosphate hydrolases"/>
    <property type="match status" value="1"/>
</dbReference>
<dbReference type="EMBL" id="UINC01102056">
    <property type="protein sequence ID" value="SVC63376.1"/>
    <property type="molecule type" value="Genomic_DNA"/>
</dbReference>
<dbReference type="GO" id="GO:0006605">
    <property type="term" value="P:protein targeting"/>
    <property type="evidence" value="ECO:0007669"/>
    <property type="project" value="InterPro"/>
</dbReference>
<dbReference type="GO" id="GO:0006886">
    <property type="term" value="P:intracellular protein transport"/>
    <property type="evidence" value="ECO:0007669"/>
    <property type="project" value="InterPro"/>
</dbReference>
<evidence type="ECO:0000313" key="4">
    <source>
        <dbReference type="EMBL" id="SVC63376.1"/>
    </source>
</evidence>
<protein>
    <recommendedName>
        <fullName evidence="3">SecA family profile domain-containing protein</fullName>
    </recommendedName>
</protein>
<reference evidence="4" key="1">
    <citation type="submission" date="2018-05" db="EMBL/GenBank/DDBJ databases">
        <authorList>
            <person name="Lanie J.A."/>
            <person name="Ng W.-L."/>
            <person name="Kazmierczak K.M."/>
            <person name="Andrzejewski T.M."/>
            <person name="Davidsen T.M."/>
            <person name="Wayne K.J."/>
            <person name="Tettelin H."/>
            <person name="Glass J.I."/>
            <person name="Rusch D."/>
            <person name="Podicherti R."/>
            <person name="Tsui H.-C.T."/>
            <person name="Winkler M.E."/>
        </authorList>
    </citation>
    <scope>NUCLEOTIDE SEQUENCE</scope>
</reference>
<dbReference type="GO" id="GO:0017038">
    <property type="term" value="P:protein import"/>
    <property type="evidence" value="ECO:0007669"/>
    <property type="project" value="InterPro"/>
</dbReference>
<proteinExistence type="predicted"/>
<dbReference type="SUPFAM" id="SSF52540">
    <property type="entry name" value="P-loop containing nucleoside triphosphate hydrolases"/>
    <property type="match status" value="1"/>
</dbReference>
<feature type="domain" description="SecA family profile" evidence="3">
    <location>
        <begin position="1"/>
        <end position="84"/>
    </location>
</feature>
<feature type="non-terminal residue" evidence="4">
    <location>
        <position position="84"/>
    </location>
</feature>
<dbReference type="PANTHER" id="PTHR30612:SF0">
    <property type="entry name" value="CHLOROPLAST PROTEIN-TRANSPORTING ATPASE"/>
    <property type="match status" value="1"/>
</dbReference>
<dbReference type="PANTHER" id="PTHR30612">
    <property type="entry name" value="SECA INNER MEMBRANE COMPONENT OF SEC PROTEIN SECRETION SYSTEM"/>
    <property type="match status" value="1"/>
</dbReference>
<organism evidence="4">
    <name type="scientific">marine metagenome</name>
    <dbReference type="NCBI Taxonomy" id="408172"/>
    <lineage>
        <taxon>unclassified sequences</taxon>
        <taxon>metagenomes</taxon>
        <taxon>ecological metagenomes</taxon>
    </lineage>
</organism>
<dbReference type="InterPro" id="IPR027417">
    <property type="entry name" value="P-loop_NTPase"/>
</dbReference>
<evidence type="ECO:0000256" key="1">
    <source>
        <dbReference type="ARBA" id="ARBA00022927"/>
    </source>
</evidence>
<dbReference type="PROSITE" id="PS51196">
    <property type="entry name" value="SECA_MOTOR_DEAD"/>
    <property type="match status" value="1"/>
</dbReference>
<evidence type="ECO:0000256" key="2">
    <source>
        <dbReference type="ARBA" id="ARBA00023010"/>
    </source>
</evidence>
<dbReference type="InterPro" id="IPR014018">
    <property type="entry name" value="SecA_motor_DEAD"/>
</dbReference>
<dbReference type="Pfam" id="PF07517">
    <property type="entry name" value="SecA_DEAD"/>
    <property type="match status" value="1"/>
</dbReference>
<keyword evidence="1" id="KW-0653">Protein transport</keyword>
<dbReference type="GO" id="GO:0005524">
    <property type="term" value="F:ATP binding"/>
    <property type="evidence" value="ECO:0007669"/>
    <property type="project" value="InterPro"/>
</dbReference>
<accession>A0A382NQL6</accession>
<dbReference type="GO" id="GO:0016020">
    <property type="term" value="C:membrane"/>
    <property type="evidence" value="ECO:0007669"/>
    <property type="project" value="InterPro"/>
</dbReference>
<keyword evidence="2" id="KW-0811">Translocation</keyword>
<evidence type="ECO:0000259" key="3">
    <source>
        <dbReference type="PROSITE" id="PS51196"/>
    </source>
</evidence>
<dbReference type="AlphaFoldDB" id="A0A382NQL6"/>
<gene>
    <name evidence="4" type="ORF">METZ01_LOCUS316230</name>
</gene>
<name>A0A382NQL6_9ZZZZ</name>
<dbReference type="InterPro" id="IPR011115">
    <property type="entry name" value="SecA_DEAD"/>
</dbReference>
<dbReference type="InterPro" id="IPR000185">
    <property type="entry name" value="SecA"/>
</dbReference>